<dbReference type="AlphaFoldDB" id="N6UWH3"/>
<organism evidence="1">
    <name type="scientific">Dendroctonus ponderosae</name>
    <name type="common">Mountain pine beetle</name>
    <dbReference type="NCBI Taxonomy" id="77166"/>
    <lineage>
        <taxon>Eukaryota</taxon>
        <taxon>Metazoa</taxon>
        <taxon>Ecdysozoa</taxon>
        <taxon>Arthropoda</taxon>
        <taxon>Hexapoda</taxon>
        <taxon>Insecta</taxon>
        <taxon>Pterygota</taxon>
        <taxon>Neoptera</taxon>
        <taxon>Endopterygota</taxon>
        <taxon>Coleoptera</taxon>
        <taxon>Polyphaga</taxon>
        <taxon>Cucujiformia</taxon>
        <taxon>Curculionidae</taxon>
        <taxon>Scolytinae</taxon>
        <taxon>Dendroctonus</taxon>
    </lineage>
</organism>
<accession>N6UWH3</accession>
<proteinExistence type="predicted"/>
<protein>
    <submittedName>
        <fullName evidence="1">Uncharacterized protein</fullName>
    </submittedName>
</protein>
<name>N6UWH3_DENPD</name>
<gene>
    <name evidence="1" type="ORF">YQE_00374</name>
</gene>
<evidence type="ECO:0000313" key="1">
    <source>
        <dbReference type="EMBL" id="ENN83267.1"/>
    </source>
</evidence>
<dbReference type="Pfam" id="PF18701">
    <property type="entry name" value="DUF5641"/>
    <property type="match status" value="1"/>
</dbReference>
<dbReference type="InterPro" id="IPR040676">
    <property type="entry name" value="DUF5641"/>
</dbReference>
<dbReference type="EMBL" id="KB736015">
    <property type="protein sequence ID" value="ENN83267.1"/>
    <property type="molecule type" value="Genomic_DNA"/>
</dbReference>
<reference evidence="1" key="1">
    <citation type="journal article" date="2013" name="Genome Biol.">
        <title>Draft genome of the mountain pine beetle, Dendroctonus ponderosae Hopkins, a major forest pest.</title>
        <authorList>
            <person name="Keeling C.I."/>
            <person name="Yuen M.M."/>
            <person name="Liao N.Y."/>
            <person name="Docking T.R."/>
            <person name="Chan S.K."/>
            <person name="Taylor G.A."/>
            <person name="Palmquist D.L."/>
            <person name="Jackman S.D."/>
            <person name="Nguyen A."/>
            <person name="Li M."/>
            <person name="Henderson H."/>
            <person name="Janes J.K."/>
            <person name="Zhao Y."/>
            <person name="Pandoh P."/>
            <person name="Moore R."/>
            <person name="Sperling F.A."/>
            <person name="Huber D.P."/>
            <person name="Birol I."/>
            <person name="Jones S.J."/>
            <person name="Bohlmann J."/>
        </authorList>
    </citation>
    <scope>NUCLEOTIDE SEQUENCE</scope>
</reference>
<sequence>NPARVTHGAAFLGQVEQGIPTSSSTATQFTRKFKRDIGSMTGSLVLLKEDNCPPLYWPIGRIVQVHPGADGAVRVVTVRTQKGVFKRAITKIC</sequence>
<dbReference type="HOGENOM" id="CLU_2405644_0_0_1"/>
<feature type="non-terminal residue" evidence="1">
    <location>
        <position position="1"/>
    </location>
</feature>